<dbReference type="InterPro" id="IPR005586">
    <property type="entry name" value="ABC_trans_aux"/>
</dbReference>
<organism evidence="3 4">
    <name type="scientific">Pseudomonas fluorescens</name>
    <dbReference type="NCBI Taxonomy" id="294"/>
    <lineage>
        <taxon>Bacteria</taxon>
        <taxon>Pseudomonadati</taxon>
        <taxon>Pseudomonadota</taxon>
        <taxon>Gammaproteobacteria</taxon>
        <taxon>Pseudomonadales</taxon>
        <taxon>Pseudomonadaceae</taxon>
        <taxon>Pseudomonas</taxon>
    </lineage>
</organism>
<dbReference type="Pfam" id="PF03886">
    <property type="entry name" value="ABC_trans_aux"/>
    <property type="match status" value="1"/>
</dbReference>
<feature type="domain" description="ABC-type transport auxiliary lipoprotein component" evidence="2">
    <location>
        <begin position="25"/>
        <end position="183"/>
    </location>
</feature>
<evidence type="ECO:0000259" key="2">
    <source>
        <dbReference type="Pfam" id="PF03886"/>
    </source>
</evidence>
<reference evidence="3 4" key="1">
    <citation type="submission" date="2018-03" db="EMBL/GenBank/DDBJ databases">
        <title>Blue discolouration in mozzarella cheese caused by Pseudomonas fluorescens.</title>
        <authorList>
            <person name="Chiesa F."/>
            <person name="Dalmasso A."/>
            <person name="Lomonaco S."/>
        </authorList>
    </citation>
    <scope>NUCLEOTIDE SEQUENCE [LARGE SCALE GENOMIC DNA]</scope>
    <source>
        <strain evidence="3 4">11293</strain>
    </source>
</reference>
<feature type="signal peptide" evidence="1">
    <location>
        <begin position="1"/>
        <end position="22"/>
    </location>
</feature>
<dbReference type="Gene3D" id="3.40.50.10610">
    <property type="entry name" value="ABC-type transport auxiliary lipoprotein component"/>
    <property type="match status" value="1"/>
</dbReference>
<evidence type="ECO:0000313" key="3">
    <source>
        <dbReference type="EMBL" id="PRW85119.1"/>
    </source>
</evidence>
<dbReference type="RefSeq" id="WP_070413551.1">
    <property type="nucleotide sequence ID" value="NZ_PVUH01000026.1"/>
</dbReference>
<dbReference type="PROSITE" id="PS51257">
    <property type="entry name" value="PROKAR_LIPOPROTEIN"/>
    <property type="match status" value="1"/>
</dbReference>
<dbReference type="AlphaFoldDB" id="A0A2T0HPU8"/>
<comment type="caution">
    <text evidence="3">The sequence shown here is derived from an EMBL/GenBank/DDBJ whole genome shotgun (WGS) entry which is preliminary data.</text>
</comment>
<gene>
    <name evidence="3" type="ORF">C7A10_27690</name>
</gene>
<proteinExistence type="predicted"/>
<feature type="chain" id="PRO_5015579715" description="ABC-type transport auxiliary lipoprotein component domain-containing protein" evidence="1">
    <location>
        <begin position="23"/>
        <end position="211"/>
    </location>
</feature>
<dbReference type="Proteomes" id="UP000239731">
    <property type="component" value="Unassembled WGS sequence"/>
</dbReference>
<sequence length="211" mass="22742">MNIRFCWSVAFLALAACSSAPTRYYTLVPATDSVNANAAVPFQYSLTTVNVPVQVDQPQIVVRQGESSMQILETERWAAPLADEVRAALRHELRLQMGRVDGAGLAREPGLPHVSLQVDVRRFESVPGRYSLIEAAWSLRRTGTDGAHRSLTCSSVMRQDAGTGIEALVLAHQRIVKELGSRIVGSATHWMADSNAGCQTNASLAALAGAN</sequence>
<dbReference type="EMBL" id="PVUH01000026">
    <property type="protein sequence ID" value="PRW85119.1"/>
    <property type="molecule type" value="Genomic_DNA"/>
</dbReference>
<accession>A0A2T0HPU8</accession>
<evidence type="ECO:0000313" key="4">
    <source>
        <dbReference type="Proteomes" id="UP000239731"/>
    </source>
</evidence>
<dbReference type="SUPFAM" id="SSF159594">
    <property type="entry name" value="XCC0632-like"/>
    <property type="match status" value="1"/>
</dbReference>
<protein>
    <recommendedName>
        <fullName evidence="2">ABC-type transport auxiliary lipoprotein component domain-containing protein</fullName>
    </recommendedName>
</protein>
<name>A0A2T0HPU8_PSEFL</name>
<evidence type="ECO:0000256" key="1">
    <source>
        <dbReference type="SAM" id="SignalP"/>
    </source>
</evidence>
<keyword evidence="1" id="KW-0732">Signal</keyword>